<comment type="caution">
    <text evidence="2">The sequence shown here is derived from an EMBL/GenBank/DDBJ whole genome shotgun (WGS) entry which is preliminary data.</text>
</comment>
<evidence type="ECO:0000256" key="1">
    <source>
        <dbReference type="SAM" id="MobiDB-lite"/>
    </source>
</evidence>
<dbReference type="Proteomes" id="UP000681967">
    <property type="component" value="Unassembled WGS sequence"/>
</dbReference>
<dbReference type="EMBL" id="CAJOBJ010197229">
    <property type="protein sequence ID" value="CAF4972359.1"/>
    <property type="molecule type" value="Genomic_DNA"/>
</dbReference>
<accession>A0A8S2ZA67</accession>
<feature type="compositionally biased region" description="Polar residues" evidence="1">
    <location>
        <begin position="1"/>
        <end position="15"/>
    </location>
</feature>
<evidence type="ECO:0000313" key="2">
    <source>
        <dbReference type="EMBL" id="CAF4620174.1"/>
    </source>
</evidence>
<evidence type="ECO:0000313" key="3">
    <source>
        <dbReference type="EMBL" id="CAF4972359.1"/>
    </source>
</evidence>
<organism evidence="2 4">
    <name type="scientific">Rotaria magnacalcarata</name>
    <dbReference type="NCBI Taxonomy" id="392030"/>
    <lineage>
        <taxon>Eukaryota</taxon>
        <taxon>Metazoa</taxon>
        <taxon>Spiralia</taxon>
        <taxon>Gnathifera</taxon>
        <taxon>Rotifera</taxon>
        <taxon>Eurotatoria</taxon>
        <taxon>Bdelloidea</taxon>
        <taxon>Philodinida</taxon>
        <taxon>Philodinidae</taxon>
        <taxon>Rotaria</taxon>
    </lineage>
</organism>
<protein>
    <submittedName>
        <fullName evidence="2">Uncharacterized protein</fullName>
    </submittedName>
</protein>
<name>A0A8S2ZA67_9BILA</name>
<gene>
    <name evidence="2" type="ORF">BYL167_LOCUS40927</name>
    <name evidence="3" type="ORF">GIL414_LOCUS55496</name>
</gene>
<dbReference type="Proteomes" id="UP000681720">
    <property type="component" value="Unassembled WGS sequence"/>
</dbReference>
<sequence>MQTFDTTENQQTEISTIEPLDLLHNEQPFNSAAQYEKESITDIDKQNKQSLV</sequence>
<dbReference type="EMBL" id="CAJOBH010102468">
    <property type="protein sequence ID" value="CAF4620174.1"/>
    <property type="molecule type" value="Genomic_DNA"/>
</dbReference>
<evidence type="ECO:0000313" key="4">
    <source>
        <dbReference type="Proteomes" id="UP000681967"/>
    </source>
</evidence>
<feature type="region of interest" description="Disordered" evidence="1">
    <location>
        <begin position="1"/>
        <end position="23"/>
    </location>
</feature>
<feature type="non-terminal residue" evidence="2">
    <location>
        <position position="52"/>
    </location>
</feature>
<proteinExistence type="predicted"/>
<reference evidence="2" key="1">
    <citation type="submission" date="2021-02" db="EMBL/GenBank/DDBJ databases">
        <authorList>
            <person name="Nowell W R."/>
        </authorList>
    </citation>
    <scope>NUCLEOTIDE SEQUENCE</scope>
</reference>
<dbReference type="AlphaFoldDB" id="A0A8S2ZA67"/>